<dbReference type="EMBL" id="UESZ01000001">
    <property type="protein sequence ID" value="SSA35449.1"/>
    <property type="molecule type" value="Genomic_DNA"/>
</dbReference>
<accession>A0A2Y8ZYY7</accession>
<dbReference type="Pfam" id="PF01609">
    <property type="entry name" value="DDE_Tnp_1"/>
    <property type="match status" value="1"/>
</dbReference>
<dbReference type="InterPro" id="IPR002559">
    <property type="entry name" value="Transposase_11"/>
</dbReference>
<dbReference type="GO" id="GO:0004803">
    <property type="term" value="F:transposase activity"/>
    <property type="evidence" value="ECO:0007669"/>
    <property type="project" value="InterPro"/>
</dbReference>
<dbReference type="RefSeq" id="WP_211310250.1">
    <property type="nucleotide sequence ID" value="NZ_QGDN01000001.1"/>
</dbReference>
<gene>
    <name evidence="2" type="ORF">SAMN04489750_2808</name>
</gene>
<dbReference type="InterPro" id="IPR012337">
    <property type="entry name" value="RNaseH-like_sf"/>
</dbReference>
<dbReference type="PANTHER" id="PTHR34614">
    <property type="match status" value="1"/>
</dbReference>
<feature type="domain" description="Transposase IS4-like" evidence="1">
    <location>
        <begin position="168"/>
        <end position="460"/>
    </location>
</feature>
<dbReference type="PANTHER" id="PTHR34614:SF2">
    <property type="entry name" value="TRANSPOSASE IS4-LIKE DOMAIN-CONTAINING PROTEIN"/>
    <property type="match status" value="1"/>
</dbReference>
<dbReference type="GO" id="GO:0003677">
    <property type="term" value="F:DNA binding"/>
    <property type="evidence" value="ECO:0007669"/>
    <property type="project" value="InterPro"/>
</dbReference>
<evidence type="ECO:0000313" key="2">
    <source>
        <dbReference type="EMBL" id="SSA35449.1"/>
    </source>
</evidence>
<dbReference type="InterPro" id="IPR047654">
    <property type="entry name" value="IS1634_transpos"/>
</dbReference>
<organism evidence="2 3">
    <name type="scientific">Branchiibius hedensis</name>
    <dbReference type="NCBI Taxonomy" id="672460"/>
    <lineage>
        <taxon>Bacteria</taxon>
        <taxon>Bacillati</taxon>
        <taxon>Actinomycetota</taxon>
        <taxon>Actinomycetes</taxon>
        <taxon>Micrococcales</taxon>
        <taxon>Dermacoccaceae</taxon>
        <taxon>Branchiibius</taxon>
    </lineage>
</organism>
<sequence>MVFVRKVKTASGATAVQIAQRVDGRDKVLEHLGSAHTAQELAVLVQVARQRLHPGQGELDLSAGAVPAGQGVITGKTSAVLWEVLSQAYTALGFDALGDPAFRELVLARIIEPTSKADTVRVLDEIGVEHAALRTMFRSLKRCASAEYRDVLAAACFEHAAAAGDLSLCLYDVTTLYFEAEKEDDLRKVGYSKERRVDPQIVVGLLVDRQGFPLEIGCYEGNQAETATIVPIVTQFQERHGLADMVVVADAGMLSADNLTALDEANLRFIVGSRVVKAPGDLANHFHWRGDAFTDGQVIDTITPKRTSVAAKAENDPNKAAEPVWDRQDNPLSWRAVWAYSRKRAVRDAKTLTIQQQRAQAVVDGERAPKKPRFVKTVDGTTELDQSSLDRAQRLVGLKGYVTNIPKATMPAAEVISKYHDLWQVEASFRMSKTDLRARPIFHHDRDAIEAHLSIVFAALAISRHLQNATGLSIRKIVRTLRPLQQITVQIAGHQHVAADPLNPLAAEIIAATGTTWPTH</sequence>
<evidence type="ECO:0000259" key="1">
    <source>
        <dbReference type="Pfam" id="PF01609"/>
    </source>
</evidence>
<name>A0A2Y8ZYY7_9MICO</name>
<dbReference type="GO" id="GO:0006313">
    <property type="term" value="P:DNA transposition"/>
    <property type="evidence" value="ECO:0007669"/>
    <property type="project" value="InterPro"/>
</dbReference>
<reference evidence="3" key="1">
    <citation type="submission" date="2016-10" db="EMBL/GenBank/DDBJ databases">
        <authorList>
            <person name="Varghese N."/>
            <person name="Submissions S."/>
        </authorList>
    </citation>
    <scope>NUCLEOTIDE SEQUENCE [LARGE SCALE GENOMIC DNA]</scope>
    <source>
        <strain evidence="3">DSM 22951</strain>
    </source>
</reference>
<protein>
    <submittedName>
        <fullName evidence="2">Transposase DDE domain-containing protein</fullName>
    </submittedName>
</protein>
<evidence type="ECO:0000313" key="3">
    <source>
        <dbReference type="Proteomes" id="UP000250028"/>
    </source>
</evidence>
<keyword evidence="3" id="KW-1185">Reference proteome</keyword>
<proteinExistence type="predicted"/>
<dbReference type="NCBIfam" id="NF033559">
    <property type="entry name" value="transpos_IS1634"/>
    <property type="match status" value="1"/>
</dbReference>
<dbReference type="Proteomes" id="UP000250028">
    <property type="component" value="Unassembled WGS sequence"/>
</dbReference>
<dbReference type="SUPFAM" id="SSF53098">
    <property type="entry name" value="Ribonuclease H-like"/>
    <property type="match status" value="1"/>
</dbReference>
<dbReference type="AlphaFoldDB" id="A0A2Y8ZYY7"/>